<dbReference type="PANTHER" id="PTHR43808:SF31">
    <property type="entry name" value="N-ACETYL-L-CITRULLINE DEACETYLASE"/>
    <property type="match status" value="1"/>
</dbReference>
<dbReference type="EMBL" id="JBBNOP010000001">
    <property type="protein sequence ID" value="MEQ3361383.1"/>
    <property type="molecule type" value="Genomic_DNA"/>
</dbReference>
<evidence type="ECO:0000313" key="9">
    <source>
        <dbReference type="EMBL" id="MEQ3361383.1"/>
    </source>
</evidence>
<dbReference type="Gene3D" id="3.40.630.10">
    <property type="entry name" value="Zn peptidases"/>
    <property type="match status" value="1"/>
</dbReference>
<evidence type="ECO:0000256" key="1">
    <source>
        <dbReference type="ARBA" id="ARBA00001947"/>
    </source>
</evidence>
<dbReference type="InterPro" id="IPR002933">
    <property type="entry name" value="Peptidase_M20"/>
</dbReference>
<dbReference type="Proteomes" id="UP001487305">
    <property type="component" value="Unassembled WGS sequence"/>
</dbReference>
<protein>
    <submittedName>
        <fullName evidence="9">Sapep family Mn(2+)-dependent dipeptidase</fullName>
        <ecNumber evidence="9">3.4.13.-</ecNumber>
    </submittedName>
</protein>
<reference evidence="9 10" key="1">
    <citation type="submission" date="2024-04" db="EMBL/GenBank/DDBJ databases">
        <title>Human intestinal bacterial collection.</title>
        <authorList>
            <person name="Pauvert C."/>
            <person name="Hitch T.C.A."/>
            <person name="Clavel T."/>
        </authorList>
    </citation>
    <scope>NUCLEOTIDE SEQUENCE [LARGE SCALE GENOMIC DNA]</scope>
    <source>
        <strain evidence="9 10">CLA-KB-H42</strain>
    </source>
</reference>
<keyword evidence="7 9" id="KW-0224">Dipeptidase</keyword>
<evidence type="ECO:0000256" key="5">
    <source>
        <dbReference type="ARBA" id="ARBA00022801"/>
    </source>
</evidence>
<evidence type="ECO:0000256" key="7">
    <source>
        <dbReference type="ARBA" id="ARBA00022997"/>
    </source>
</evidence>
<dbReference type="SUPFAM" id="SSF53187">
    <property type="entry name" value="Zn-dependent exopeptidases"/>
    <property type="match status" value="1"/>
</dbReference>
<dbReference type="PANTHER" id="PTHR43808">
    <property type="entry name" value="ACETYLORNITHINE DEACETYLASE"/>
    <property type="match status" value="1"/>
</dbReference>
<comment type="similarity">
    <text evidence="2">Belongs to the peptidase M20A family.</text>
</comment>
<keyword evidence="10" id="KW-1185">Reference proteome</keyword>
<dbReference type="InterPro" id="IPR010964">
    <property type="entry name" value="M20A_pepV-rel"/>
</dbReference>
<dbReference type="Pfam" id="PF01546">
    <property type="entry name" value="Peptidase_M20"/>
    <property type="match status" value="1"/>
</dbReference>
<dbReference type="PROSITE" id="PS00758">
    <property type="entry name" value="ARGE_DAPE_CPG2_1"/>
    <property type="match status" value="1"/>
</dbReference>
<dbReference type="Gene3D" id="3.30.70.360">
    <property type="match status" value="2"/>
</dbReference>
<sequence>MEHEELGAKIDAYIDEVWEQVVEDIDTLVRIPSTEDLDSAAPGAPYGPGPAEALKAGVALAEKLGYDATNMDGHIAFADLPGKSDTQIGIIGHLDVVPAGSGWNFEPFQVTRKDGYLIGRGVLDDKGPSVVAMYAMHFFPKHGIELPYTIRMIMGGNEESGMRDVAYYREHVADPAFVFTPDADFPVCYGEKGGFDGRFESMPMGDDAMIVDFGGGNATNAVPSEAYAIVKADPSKLAGTDRITVSDANGNARLDAQGIGGHASKPEGTINAIGLIVDYLLEHDLCSEDERAFLQLQHDLLSASDGSGVGVKTSDEHFGPLTLIGGTVEKDGDRIVQTIDIRYPTSITSDELIEKLGSRAREIGAEFDNTLLMVPFLVEPDSPMIQALLDSFNDATGMHEKPFTIGGGTYAREFTSGASFGPNMPWLDHPDWIAGEHSANEGVSEDMLKTALKIYILTIDRLMKLDF</sequence>
<evidence type="ECO:0000256" key="3">
    <source>
        <dbReference type="ARBA" id="ARBA00022670"/>
    </source>
</evidence>
<keyword evidence="5 9" id="KW-0378">Hydrolase</keyword>
<comment type="caution">
    <text evidence="9">The sequence shown here is derived from an EMBL/GenBank/DDBJ whole genome shotgun (WGS) entry which is preliminary data.</text>
</comment>
<evidence type="ECO:0000313" key="10">
    <source>
        <dbReference type="Proteomes" id="UP001487305"/>
    </source>
</evidence>
<gene>
    <name evidence="9" type="ORF">AAA083_00170</name>
</gene>
<keyword evidence="6" id="KW-0862">Zinc</keyword>
<proteinExistence type="inferred from homology"/>
<name>A0ABV1J9C2_9ACTN</name>
<dbReference type="RefSeq" id="WP_349226976.1">
    <property type="nucleotide sequence ID" value="NZ_JBBNOP010000001.1"/>
</dbReference>
<keyword evidence="8" id="KW-0482">Metalloprotease</keyword>
<accession>A0ABV1J9C2</accession>
<dbReference type="EC" id="3.4.13.-" evidence="9"/>
<dbReference type="SUPFAM" id="SSF55031">
    <property type="entry name" value="Bacterial exopeptidase dimerisation domain"/>
    <property type="match status" value="1"/>
</dbReference>
<dbReference type="InterPro" id="IPR050072">
    <property type="entry name" value="Peptidase_M20A"/>
</dbReference>
<keyword evidence="3" id="KW-0645">Protease</keyword>
<evidence type="ECO:0000256" key="8">
    <source>
        <dbReference type="ARBA" id="ARBA00023049"/>
    </source>
</evidence>
<evidence type="ECO:0000256" key="6">
    <source>
        <dbReference type="ARBA" id="ARBA00022833"/>
    </source>
</evidence>
<dbReference type="GO" id="GO:0016805">
    <property type="term" value="F:dipeptidase activity"/>
    <property type="evidence" value="ECO:0007669"/>
    <property type="project" value="UniProtKB-KW"/>
</dbReference>
<comment type="cofactor">
    <cofactor evidence="1">
        <name>Zn(2+)</name>
        <dbReference type="ChEBI" id="CHEBI:29105"/>
    </cofactor>
</comment>
<dbReference type="InterPro" id="IPR001261">
    <property type="entry name" value="ArgE/DapE_CS"/>
</dbReference>
<evidence type="ECO:0000256" key="4">
    <source>
        <dbReference type="ARBA" id="ARBA00022723"/>
    </source>
</evidence>
<keyword evidence="4" id="KW-0479">Metal-binding</keyword>
<organism evidence="9 10">
    <name type="scientific">Raoultibacter massiliensis</name>
    <dbReference type="NCBI Taxonomy" id="1852371"/>
    <lineage>
        <taxon>Bacteria</taxon>
        <taxon>Bacillati</taxon>
        <taxon>Actinomycetota</taxon>
        <taxon>Coriobacteriia</taxon>
        <taxon>Eggerthellales</taxon>
        <taxon>Eggerthellaceae</taxon>
        <taxon>Raoultibacter</taxon>
    </lineage>
</organism>
<dbReference type="InterPro" id="IPR036264">
    <property type="entry name" value="Bact_exopeptidase_dim_dom"/>
</dbReference>
<dbReference type="NCBIfam" id="TIGR01887">
    <property type="entry name" value="dipeptidaselike"/>
    <property type="match status" value="1"/>
</dbReference>
<evidence type="ECO:0000256" key="2">
    <source>
        <dbReference type="ARBA" id="ARBA00006247"/>
    </source>
</evidence>